<feature type="domain" description="Sulfotransferase" evidence="3">
    <location>
        <begin position="61"/>
        <end position="303"/>
    </location>
</feature>
<evidence type="ECO:0000313" key="5">
    <source>
        <dbReference type="Proteomes" id="UP000005801"/>
    </source>
</evidence>
<dbReference type="Pfam" id="PF00685">
    <property type="entry name" value="Sulfotransfer_1"/>
    <property type="match status" value="1"/>
</dbReference>
<gene>
    <name evidence="4" type="ORF">PPSIR1_08202</name>
</gene>
<evidence type="ECO:0000256" key="2">
    <source>
        <dbReference type="ARBA" id="ARBA00022679"/>
    </source>
</evidence>
<evidence type="ECO:0000256" key="1">
    <source>
        <dbReference type="ARBA" id="ARBA00005771"/>
    </source>
</evidence>
<dbReference type="AlphaFoldDB" id="A6GE15"/>
<evidence type="ECO:0000259" key="3">
    <source>
        <dbReference type="Pfam" id="PF00685"/>
    </source>
</evidence>
<keyword evidence="5" id="KW-1185">Reference proteome</keyword>
<proteinExistence type="inferred from homology"/>
<evidence type="ECO:0000313" key="4">
    <source>
        <dbReference type="EMBL" id="EDM75881.1"/>
    </source>
</evidence>
<organism evidence="4 5">
    <name type="scientific">Plesiocystis pacifica SIR-1</name>
    <dbReference type="NCBI Taxonomy" id="391625"/>
    <lineage>
        <taxon>Bacteria</taxon>
        <taxon>Pseudomonadati</taxon>
        <taxon>Myxococcota</taxon>
        <taxon>Polyangia</taxon>
        <taxon>Nannocystales</taxon>
        <taxon>Nannocystaceae</taxon>
        <taxon>Plesiocystis</taxon>
    </lineage>
</organism>
<keyword evidence="2 4" id="KW-0808">Transferase</keyword>
<dbReference type="PANTHER" id="PTHR11783">
    <property type="entry name" value="SULFOTRANSFERASE SULT"/>
    <property type="match status" value="1"/>
</dbReference>
<dbReference type="STRING" id="391625.PPSIR1_08202"/>
<dbReference type="OrthoDB" id="9804504at2"/>
<dbReference type="RefSeq" id="WP_006974955.1">
    <property type="nucleotide sequence ID" value="NZ_ABCS01000078.1"/>
</dbReference>
<dbReference type="InterPro" id="IPR000863">
    <property type="entry name" value="Sulfotransferase_dom"/>
</dbReference>
<comment type="similarity">
    <text evidence="1">Belongs to the sulfotransferase 1 family.</text>
</comment>
<protein>
    <submittedName>
        <fullName evidence="4">Sulfotransferase</fullName>
    </submittedName>
</protein>
<dbReference type="eggNOG" id="ENOG5032BW5">
    <property type="taxonomic scope" value="Bacteria"/>
</dbReference>
<comment type="caution">
    <text evidence="4">The sequence shown here is derived from an EMBL/GenBank/DDBJ whole genome shotgun (WGS) entry which is preliminary data.</text>
</comment>
<dbReference type="Gene3D" id="3.40.50.300">
    <property type="entry name" value="P-loop containing nucleotide triphosphate hydrolases"/>
    <property type="match status" value="1"/>
</dbReference>
<reference evidence="4 5" key="1">
    <citation type="submission" date="2007-06" db="EMBL/GenBank/DDBJ databases">
        <authorList>
            <person name="Shimkets L."/>
            <person name="Ferriera S."/>
            <person name="Johnson J."/>
            <person name="Kravitz S."/>
            <person name="Beeson K."/>
            <person name="Sutton G."/>
            <person name="Rogers Y.-H."/>
            <person name="Friedman R."/>
            <person name="Frazier M."/>
            <person name="Venter J.C."/>
        </authorList>
    </citation>
    <scope>NUCLEOTIDE SEQUENCE [LARGE SCALE GENOMIC DNA]</scope>
    <source>
        <strain evidence="4 5">SIR-1</strain>
    </source>
</reference>
<dbReference type="Proteomes" id="UP000005801">
    <property type="component" value="Unassembled WGS sequence"/>
</dbReference>
<dbReference type="EMBL" id="ABCS01000078">
    <property type="protein sequence ID" value="EDM75881.1"/>
    <property type="molecule type" value="Genomic_DNA"/>
</dbReference>
<dbReference type="GO" id="GO:0008146">
    <property type="term" value="F:sulfotransferase activity"/>
    <property type="evidence" value="ECO:0007669"/>
    <property type="project" value="InterPro"/>
</dbReference>
<sequence length="319" mass="34566">MPKRSLSQPPPLLSMMTPLQVILRSARAVGQGPRALTVLLQRMTSKDRKPEVFAGHRPAARDVFVACFSKSGTNWAMQLVVQIAHRGAAQFEHVHDLVAWPDSRFPGIVALDDPAPAAGAPTGLRAIKTALEADYVPYGPEAKYVSVIRDPKDVCVSAYYFLTGVFGLRGHVGLDAWVDLALEPGSFLTTWPGHLAGYWAMRDRPNVCVLEFAAMKRELGAAVDAIAEVMGVALAPAERAEVIRRGGFDYMKAHEAQFAPPRLPLLTGKQRGEMVRSGKAGSSKQELSAAQAQRIDAMVLEGLDALGCDFPYAERFMAG</sequence>
<dbReference type="SUPFAM" id="SSF52540">
    <property type="entry name" value="P-loop containing nucleoside triphosphate hydrolases"/>
    <property type="match status" value="1"/>
</dbReference>
<accession>A6GE15</accession>
<name>A6GE15_9BACT</name>
<dbReference type="InterPro" id="IPR027417">
    <property type="entry name" value="P-loop_NTPase"/>
</dbReference>